<dbReference type="Proteomes" id="UP000032930">
    <property type="component" value="Chromosome"/>
</dbReference>
<gene>
    <name evidence="1" type="ORF">XBW1_0492</name>
</gene>
<name>A0A0B6X6B5_XENBV</name>
<organism evidence="1 2">
    <name type="scientific">Xenorhabdus bovienii</name>
    <name type="common">Xenorhabdus nematophila subsp. bovienii</name>
    <dbReference type="NCBI Taxonomy" id="40576"/>
    <lineage>
        <taxon>Bacteria</taxon>
        <taxon>Pseudomonadati</taxon>
        <taxon>Pseudomonadota</taxon>
        <taxon>Gammaproteobacteria</taxon>
        <taxon>Enterobacterales</taxon>
        <taxon>Morganellaceae</taxon>
        <taxon>Xenorhabdus</taxon>
    </lineage>
</organism>
<sequence length="63" mass="7124">MPEKISLNELVPANWIQKNRLPRSSMGGLFDGLVTLFFVHPAESKVIKNQAELKSRILALLTY</sequence>
<proteinExistence type="predicted"/>
<protein>
    <submittedName>
        <fullName evidence="1">Uncharacterized protein</fullName>
    </submittedName>
</protein>
<reference evidence="1 2" key="1">
    <citation type="submission" date="2014-02" db="EMBL/GenBank/DDBJ databases">
        <authorList>
            <person name="Genoscope - CEA"/>
        </authorList>
    </citation>
    <scope>NUCLEOTIDE SEQUENCE [LARGE SCALE GENOMIC DNA]</scope>
    <source>
        <strain evidence="1 2">CS03</strain>
    </source>
</reference>
<dbReference type="AlphaFoldDB" id="A0A0B6X6B5"/>
<evidence type="ECO:0000313" key="1">
    <source>
        <dbReference type="EMBL" id="CDM87849.1"/>
    </source>
</evidence>
<dbReference type="EMBL" id="FO818637">
    <property type="protein sequence ID" value="CDM87849.1"/>
    <property type="molecule type" value="Genomic_DNA"/>
</dbReference>
<dbReference type="KEGG" id="xbv:XBW1_0492"/>
<evidence type="ECO:0000313" key="2">
    <source>
        <dbReference type="Proteomes" id="UP000032930"/>
    </source>
</evidence>
<accession>A0A0B6X6B5</accession>